<evidence type="ECO:0000256" key="1">
    <source>
        <dbReference type="SAM" id="MobiDB-lite"/>
    </source>
</evidence>
<evidence type="ECO:0000313" key="3">
    <source>
        <dbReference type="Proteomes" id="UP000243217"/>
    </source>
</evidence>
<dbReference type="Proteomes" id="UP000243217">
    <property type="component" value="Unassembled WGS sequence"/>
</dbReference>
<feature type="region of interest" description="Disordered" evidence="1">
    <location>
        <begin position="134"/>
        <end position="158"/>
    </location>
</feature>
<dbReference type="OrthoDB" id="68437at2759"/>
<keyword evidence="3" id="KW-1185">Reference proteome</keyword>
<dbReference type="InterPro" id="IPR039586">
    <property type="entry name" value="CFAP46"/>
</dbReference>
<dbReference type="PANTHER" id="PTHR15977">
    <property type="entry name" value="CILIA- AND FLAGELLA-ASSOCIATED PROTEIN 46"/>
    <property type="match status" value="1"/>
</dbReference>
<protein>
    <submittedName>
        <fullName evidence="2">Uncharacterized protein</fullName>
    </submittedName>
</protein>
<gene>
    <name evidence="2" type="ORF">THRCLA_20333</name>
</gene>
<dbReference type="STRING" id="74557.A0A1W0A8K3"/>
<dbReference type="PANTHER" id="PTHR15977:SF15">
    <property type="entry name" value="CILIA- AND FLAGELLA-ASSOCIATED PROTEIN 46"/>
    <property type="match status" value="1"/>
</dbReference>
<name>A0A1W0A8K3_9STRA</name>
<accession>A0A1W0A8K3</accession>
<dbReference type="GO" id="GO:0060294">
    <property type="term" value="P:cilium movement involved in cell motility"/>
    <property type="evidence" value="ECO:0007669"/>
    <property type="project" value="InterPro"/>
</dbReference>
<organism evidence="2 3">
    <name type="scientific">Thraustotheca clavata</name>
    <dbReference type="NCBI Taxonomy" id="74557"/>
    <lineage>
        <taxon>Eukaryota</taxon>
        <taxon>Sar</taxon>
        <taxon>Stramenopiles</taxon>
        <taxon>Oomycota</taxon>
        <taxon>Saprolegniomycetes</taxon>
        <taxon>Saprolegniales</taxon>
        <taxon>Achlyaceae</taxon>
        <taxon>Thraustotheca</taxon>
    </lineage>
</organism>
<feature type="compositionally biased region" description="Polar residues" evidence="1">
    <location>
        <begin position="149"/>
        <end position="158"/>
    </location>
</feature>
<feature type="non-terminal residue" evidence="2">
    <location>
        <position position="1"/>
    </location>
</feature>
<dbReference type="GO" id="GO:0035082">
    <property type="term" value="P:axoneme assembly"/>
    <property type="evidence" value="ECO:0007669"/>
    <property type="project" value="InterPro"/>
</dbReference>
<reference evidence="2 3" key="1">
    <citation type="journal article" date="2014" name="Genome Biol. Evol.">
        <title>The secreted proteins of Achlya hypogyna and Thraustotheca clavata identify the ancestral oomycete secretome and reveal gene acquisitions by horizontal gene transfer.</title>
        <authorList>
            <person name="Misner I."/>
            <person name="Blouin N."/>
            <person name="Leonard G."/>
            <person name="Richards T.A."/>
            <person name="Lane C.E."/>
        </authorList>
    </citation>
    <scope>NUCLEOTIDE SEQUENCE [LARGE SCALE GENOMIC DNA]</scope>
    <source>
        <strain evidence="2 3">ATCC 34112</strain>
    </source>
</reference>
<dbReference type="EMBL" id="JNBS01000322">
    <property type="protein sequence ID" value="OQS06623.1"/>
    <property type="molecule type" value="Genomic_DNA"/>
</dbReference>
<proteinExistence type="predicted"/>
<sequence>APKPTTPANEARKPQDILDSNQREAKRLSRHVEGVKLLERSLTAAKRVGDPNLMQDICIFAWNVALPLLEPHLRKHVHRLFQAATALLEELDSPLVQLRAQMHLETAKCEMMSDYLAKASVHVNKALVLDYGESATTPPHEDAGHKTNKPSTPDPSLTTGRQFDKFLLPLKQVLDLKSNLYGEPEAVEDQAIIFVEQSKESHDKHMKLTCLNKAIALLDPIVDTPSLDMNTVKKRFALWHDIATFAWGVKMVEMTRKGAGRAHKYEFGLNDFQTVQQAELHFILAETYTFELQELKQENSFLDARLGVIVKSASEDVAETWNQCKRHVIQEILLGLQMGLDTKANHVVYNAAIYLWNYHFGLFKNPKVHLDTILPELVAAQEKVFHALLGLEASTSHHLPLLSCIAQSMTFLYERKPTEMENACDVVLKRDGLPILHRKALIEIKTQIQLDRGAKDATVGDSVPMKVISCLKQLDIQMDLFKQPVEDEKVQLEKTLSLFQKASSLWLPFATENFASSENSLEAEQQKREFHAEVWVRLAKAGVFLQRTHEAQKYCEIALSPLQASDIPSGLLVPCIWRWYSLAQTVWAQAILQLANGTETQEKDIQHELAVFAVQHLVLGADFGVRSGNPKLIENAAMVMWNGILDILDTNATSDPSYRRKLLPDLEKMLNHVNTITITKDWSFRLELVCALLDIYEELQLWEPGLATVDAAFATIPANLQRPLWQYRIIFLSKLGKSVQDGFAKMKDNDVLLQARVAKRIAASSTDPAAQYKALYRTVKDLTGLPEQAQFQVEIAEWLYTNQFPLDDVHDQLHSAMGIILPIICKDFAGTNDKNATKRSKGKKKKEDVVDIQWWHLDLVLRYYVMLAMAARTYAERLECVIIALAHVKKIWHILSDEMHLMDLQEAFKTYQETPTEATKVEDFNVWREQNNIPPTFILPTTTQEWANFDLEQYFPRLCGETPIAKLSSVALQPENVPQPTLTLFYLMKLRHLASDFCLHSHLLPLLQLCIVVVYGTRSSSTSTMPALGDISLMPIVLDLHFSTVLEELEMVERSNFYLKRSIDTLRLLQPQSGAISEKIAVKSTTSSLRHRKQIFSKQNGVELCLELAEALLSKGFHLQVKQFLAILSNLCQNNEKNLARTDYCYGKLLFCEGEHYAALGHLKSSVCTPNLDVVDYTQYVIEYSNVLCAMTRLKDAKTILAGAITNVSQLQRIPLSPVARALEDGGKNTSIEDLDSIQSLSQLQAAYAHVLTLESHQLYTTGGDWQPLWAEASNLYSESSHRLLPLGGNFVMVDIATTYGRILLNRGLSLSDIDTDPSSLEEARKQLLLAHSYIESIWTLLGPEPVLQKLFSNIKFHLGLTEVAMGRIMEETNMVVYQIESDAQKNLIELWLERTAPKKQKNIKEMEVPTLQKASLFFTSCSQLDSNNLLSQIHLGQCLRLNLPLEYQNSVWSYTNDSLRKQGISNSSNTSHSIEPRVDDIIRYLTTQLANAVKNQHREGIERCTYELFQCYGCNNSQAATKYLLWYQSCYASVHAESVFSNAAEPTNRTKLFMQRVQSLSATSIPGQLARLYLDSQSEAWRRLQVHQDIDIILGQLPPNYSYLCLQLSLDGRYLFGSLNGSMLARMELHRPRRVALKELISKVKSLRISGVKQLLQYSDLPHGETDEFEYLDTTQEDPLEAQFQSLVADAKTLFGSFLALFNDGIPKSTKDDQFLVLLVDPRLEAIPFETMVDAIDARDLSIHFLAQRYTSLKVHPFKRDDMVYIADPRHDDPSESPTSITTTLSHIKSTPSFQWKGLTGQKSVPSAGEWQSMLTMRHGGGLLFYGPNRMLAHFPPQCLAGLNVLKCNLIWCSSRMENYSSYRRQSKMDTHKSKEALAMEDSYTSMVLYSLAGVNCIVMNQWATSFLANHRNLTTSFAQLAKNVPLSKALKRVGDVWYTSKQTKGAGRGVVKSLPLKGRIQYNCIVYGVPTL</sequence>
<comment type="caution">
    <text evidence="2">The sequence shown here is derived from an EMBL/GenBank/DDBJ whole genome shotgun (WGS) entry which is preliminary data.</text>
</comment>
<evidence type="ECO:0000313" key="2">
    <source>
        <dbReference type="EMBL" id="OQS06623.1"/>
    </source>
</evidence>